<dbReference type="OrthoDB" id="6626949at2"/>
<dbReference type="RefSeq" id="WP_042871528.1">
    <property type="nucleotide sequence ID" value="NZ_CM001975.1"/>
</dbReference>
<protein>
    <submittedName>
        <fullName evidence="1">Uncharacterized protein</fullName>
    </submittedName>
</protein>
<gene>
    <name evidence="1" type="ORF">Dpoa569_0001306</name>
</gene>
<dbReference type="KEGG" id="dic:Dpoa569_0001306"/>
<evidence type="ECO:0000313" key="2">
    <source>
        <dbReference type="Proteomes" id="UP000320591"/>
    </source>
</evidence>
<dbReference type="EMBL" id="CP042220">
    <property type="protein sequence ID" value="QDX29531.1"/>
    <property type="molecule type" value="Genomic_DNA"/>
</dbReference>
<dbReference type="STRING" id="568768.GCA_000406125_02551"/>
<name>A0A5B8I4K9_9GAMM</name>
<reference evidence="1 2" key="1">
    <citation type="journal article" date="2019" name="Environ. Microbiol.">
        <title>The phytopathogenic nature of Dickeya aquatica 174/2 and the dynamic early evolution of Dickeya pathogenicity.</title>
        <authorList>
            <person name="Duprey A."/>
            <person name="Taib N."/>
            <person name="Leonard S."/>
            <person name="Garin T."/>
            <person name="Flandrois J.P."/>
            <person name="Nasser W."/>
            <person name="Brochier-Armanet C."/>
            <person name="Reverchon S."/>
        </authorList>
    </citation>
    <scope>NUCLEOTIDE SEQUENCE [LARGE SCALE GENOMIC DNA]</scope>
    <source>
        <strain evidence="1 2">NCPPB 569</strain>
    </source>
</reference>
<evidence type="ECO:0000313" key="1">
    <source>
        <dbReference type="EMBL" id="QDX29531.1"/>
    </source>
</evidence>
<sequence length="96" mass="10788">MAELRIGGMAIIVYSINHENIGRVVNLFEFLGAVDYGPHKNRNDIWRVNSTNSPLYGVKGIIQPGQNCKCPGAWLMPIDGDDFTHEDEREKELMNG</sequence>
<dbReference type="AlphaFoldDB" id="A0A5B8I4K9"/>
<accession>A0A5B8I4K9</accession>
<dbReference type="Proteomes" id="UP000320591">
    <property type="component" value="Chromosome"/>
</dbReference>
<organism evidence="1 2">
    <name type="scientific">Dickeya poaceiphila</name>
    <dbReference type="NCBI Taxonomy" id="568768"/>
    <lineage>
        <taxon>Bacteria</taxon>
        <taxon>Pseudomonadati</taxon>
        <taxon>Pseudomonadota</taxon>
        <taxon>Gammaproteobacteria</taxon>
        <taxon>Enterobacterales</taxon>
        <taxon>Pectobacteriaceae</taxon>
        <taxon>Dickeya</taxon>
    </lineage>
</organism>
<keyword evidence="2" id="KW-1185">Reference proteome</keyword>
<proteinExistence type="predicted"/>